<dbReference type="EMBL" id="FOYL01000015">
    <property type="protein sequence ID" value="SFR28716.1"/>
    <property type="molecule type" value="Genomic_DNA"/>
</dbReference>
<dbReference type="PROSITE" id="PS50931">
    <property type="entry name" value="HTH_LYSR"/>
    <property type="match status" value="1"/>
</dbReference>
<keyword evidence="3 6" id="KW-0238">DNA-binding</keyword>
<dbReference type="Pfam" id="PF03466">
    <property type="entry name" value="LysR_substrate"/>
    <property type="match status" value="1"/>
</dbReference>
<dbReference type="SUPFAM" id="SSF53850">
    <property type="entry name" value="Periplasmic binding protein-like II"/>
    <property type="match status" value="1"/>
</dbReference>
<evidence type="ECO:0000256" key="2">
    <source>
        <dbReference type="ARBA" id="ARBA00023015"/>
    </source>
</evidence>
<dbReference type="InterPro" id="IPR036390">
    <property type="entry name" value="WH_DNA-bd_sf"/>
</dbReference>
<evidence type="ECO:0000256" key="1">
    <source>
        <dbReference type="ARBA" id="ARBA00009437"/>
    </source>
</evidence>
<dbReference type="PRINTS" id="PR00039">
    <property type="entry name" value="HTHLYSR"/>
</dbReference>
<dbReference type="STRING" id="84724.SAMN04488564_11524"/>
<keyword evidence="4" id="KW-0804">Transcription</keyword>
<dbReference type="InterPro" id="IPR050389">
    <property type="entry name" value="LysR-type_TF"/>
</dbReference>
<dbReference type="Proteomes" id="UP000198583">
    <property type="component" value="Unassembled WGS sequence"/>
</dbReference>
<evidence type="ECO:0000313" key="7">
    <source>
        <dbReference type="Proteomes" id="UP000198583"/>
    </source>
</evidence>
<keyword evidence="2" id="KW-0805">Transcription regulation</keyword>
<dbReference type="InterPro" id="IPR005119">
    <property type="entry name" value="LysR_subst-bd"/>
</dbReference>
<dbReference type="Pfam" id="PF00126">
    <property type="entry name" value="HTH_1"/>
    <property type="match status" value="1"/>
</dbReference>
<sequence>MLRITAVDTVVVVNLARLDLNLLVALDALLQQRSVTRAAEQMGLSQPAVSAQLARLRRHFHDDLLARAGNQYRLTPLAIQLKERVREVLSGAERVFAAEPDFDRASSTREFSVVISDYAVATLGSAVAGLLAAEAPRTRLRMISNTTALVDDAARTLVGTDLMIIPHGFVEDLPHRDLYRDEWVCLVAAGNDEVGDALTVEQLATMPWVVTYHGPTAYTPAVRQMRMSGVEPRIQVVTETFLTVPGLVRDTGRVALLQRRLADRVPAELGVRVLPCPVEVSPLMEAMWWHPMHDDDPEHRYLRDLFVRATAVMIGDEIHIDGTDSPLRQK</sequence>
<feature type="domain" description="HTH lysR-type" evidence="5">
    <location>
        <begin position="18"/>
        <end position="75"/>
    </location>
</feature>
<dbReference type="AlphaFoldDB" id="A0A1I6FFJ4"/>
<dbReference type="GO" id="GO:0003677">
    <property type="term" value="F:DNA binding"/>
    <property type="evidence" value="ECO:0007669"/>
    <property type="project" value="UniProtKB-KW"/>
</dbReference>
<evidence type="ECO:0000256" key="4">
    <source>
        <dbReference type="ARBA" id="ARBA00023163"/>
    </source>
</evidence>
<evidence type="ECO:0000259" key="5">
    <source>
        <dbReference type="PROSITE" id="PS50931"/>
    </source>
</evidence>
<gene>
    <name evidence="6" type="ORF">SAMN04488564_11524</name>
</gene>
<evidence type="ECO:0000256" key="3">
    <source>
        <dbReference type="ARBA" id="ARBA00023125"/>
    </source>
</evidence>
<protein>
    <submittedName>
        <fullName evidence="6">DNA-binding transcriptional regulator, LysR family</fullName>
    </submittedName>
</protein>
<dbReference type="PANTHER" id="PTHR30118:SF15">
    <property type="entry name" value="TRANSCRIPTIONAL REGULATORY PROTEIN"/>
    <property type="match status" value="1"/>
</dbReference>
<keyword evidence="7" id="KW-1185">Reference proteome</keyword>
<name>A0A1I6FFJ4_9PSEU</name>
<comment type="similarity">
    <text evidence="1">Belongs to the LysR transcriptional regulatory family.</text>
</comment>
<evidence type="ECO:0000313" key="6">
    <source>
        <dbReference type="EMBL" id="SFR28716.1"/>
    </source>
</evidence>
<organism evidence="6 7">
    <name type="scientific">Lentzea waywayandensis</name>
    <dbReference type="NCBI Taxonomy" id="84724"/>
    <lineage>
        <taxon>Bacteria</taxon>
        <taxon>Bacillati</taxon>
        <taxon>Actinomycetota</taxon>
        <taxon>Actinomycetes</taxon>
        <taxon>Pseudonocardiales</taxon>
        <taxon>Pseudonocardiaceae</taxon>
        <taxon>Lentzea</taxon>
    </lineage>
</organism>
<reference evidence="7" key="1">
    <citation type="submission" date="2016-10" db="EMBL/GenBank/DDBJ databases">
        <authorList>
            <person name="Varghese N."/>
            <person name="Submissions S."/>
        </authorList>
    </citation>
    <scope>NUCLEOTIDE SEQUENCE [LARGE SCALE GENOMIC DNA]</scope>
    <source>
        <strain evidence="7">DSM 44232</strain>
    </source>
</reference>
<dbReference type="InterPro" id="IPR000847">
    <property type="entry name" value="LysR_HTH_N"/>
</dbReference>
<dbReference type="Gene3D" id="1.10.10.10">
    <property type="entry name" value="Winged helix-like DNA-binding domain superfamily/Winged helix DNA-binding domain"/>
    <property type="match status" value="1"/>
</dbReference>
<dbReference type="SUPFAM" id="SSF46785">
    <property type="entry name" value="Winged helix' DNA-binding domain"/>
    <property type="match status" value="1"/>
</dbReference>
<dbReference type="GO" id="GO:0003700">
    <property type="term" value="F:DNA-binding transcription factor activity"/>
    <property type="evidence" value="ECO:0007669"/>
    <property type="project" value="InterPro"/>
</dbReference>
<dbReference type="InterPro" id="IPR036388">
    <property type="entry name" value="WH-like_DNA-bd_sf"/>
</dbReference>
<proteinExistence type="inferred from homology"/>
<dbReference type="PANTHER" id="PTHR30118">
    <property type="entry name" value="HTH-TYPE TRANSCRIPTIONAL REGULATOR LEUO-RELATED"/>
    <property type="match status" value="1"/>
</dbReference>
<dbReference type="Gene3D" id="3.40.190.10">
    <property type="entry name" value="Periplasmic binding protein-like II"/>
    <property type="match status" value="2"/>
</dbReference>
<accession>A0A1I6FFJ4</accession>